<dbReference type="Proteomes" id="UP001165120">
    <property type="component" value="Unassembled WGS sequence"/>
</dbReference>
<name>A0A9W6T9K5_CANBO</name>
<gene>
    <name evidence="2" type="ORF">Cboi02_000648400</name>
</gene>
<accession>A0A9W6T9K5</accession>
<proteinExistence type="predicted"/>
<organism evidence="2 3">
    <name type="scientific">Candida boidinii</name>
    <name type="common">Yeast</name>
    <dbReference type="NCBI Taxonomy" id="5477"/>
    <lineage>
        <taxon>Eukaryota</taxon>
        <taxon>Fungi</taxon>
        <taxon>Dikarya</taxon>
        <taxon>Ascomycota</taxon>
        <taxon>Saccharomycotina</taxon>
        <taxon>Pichiomycetes</taxon>
        <taxon>Pichiales</taxon>
        <taxon>Pichiaceae</taxon>
        <taxon>Ogataea</taxon>
        <taxon>Ogataea/Candida clade</taxon>
    </lineage>
</organism>
<protein>
    <submittedName>
        <fullName evidence="2">Unnamed protein product</fullName>
    </submittedName>
</protein>
<evidence type="ECO:0000256" key="1">
    <source>
        <dbReference type="SAM" id="MobiDB-lite"/>
    </source>
</evidence>
<dbReference type="AlphaFoldDB" id="A0A9W6T9K5"/>
<keyword evidence="3" id="KW-1185">Reference proteome</keyword>
<reference evidence="2" key="1">
    <citation type="submission" date="2023-04" db="EMBL/GenBank/DDBJ databases">
        <title>Candida boidinii NBRC 10035.</title>
        <authorList>
            <person name="Ichikawa N."/>
            <person name="Sato H."/>
            <person name="Tonouchi N."/>
        </authorList>
    </citation>
    <scope>NUCLEOTIDE SEQUENCE</scope>
    <source>
        <strain evidence="2">NBRC 10035</strain>
    </source>
</reference>
<feature type="region of interest" description="Disordered" evidence="1">
    <location>
        <begin position="87"/>
        <end position="109"/>
    </location>
</feature>
<evidence type="ECO:0000313" key="3">
    <source>
        <dbReference type="Proteomes" id="UP001165120"/>
    </source>
</evidence>
<feature type="compositionally biased region" description="Polar residues" evidence="1">
    <location>
        <begin position="89"/>
        <end position="99"/>
    </location>
</feature>
<sequence length="210" mass="23977">MNNYVKGSLSSFNKYLKISLPLYKLFAYLIEDSESAKAEFFTSNGFDDSKKSINAIPRFVFDVNDYENDQIVIDYYKLIEKSNDDVPLASQQDSSGATTKKNKKLANKNNSNKFERQKLSVVIKLKHKGRKISTKNSVYLITFEKSSNIHILPTFIEDIITGNNKTNSSKLMNNKSIDYVPLTTGLSCDYKNLFPVLKILHTELKDSFQN</sequence>
<comment type="caution">
    <text evidence="2">The sequence shown here is derived from an EMBL/GenBank/DDBJ whole genome shotgun (WGS) entry which is preliminary data.</text>
</comment>
<evidence type="ECO:0000313" key="2">
    <source>
        <dbReference type="EMBL" id="GME80894.1"/>
    </source>
</evidence>
<dbReference type="EMBL" id="BSXN01004249">
    <property type="protein sequence ID" value="GME80894.1"/>
    <property type="molecule type" value="Genomic_DNA"/>
</dbReference>